<dbReference type="EMBL" id="LAZR01011687">
    <property type="protein sequence ID" value="KKM60390.1"/>
    <property type="molecule type" value="Genomic_DNA"/>
</dbReference>
<sequence>MFTHISEKAKMFLVSFILLFSLTTAVTANEANSTTRQLLQIAEYVNVDYSSAVKDGLVISEAEYSEMLEFSALAVEKSHQLDGGE</sequence>
<name>A0A0F9L8R9_9ZZZZ</name>
<organism evidence="1">
    <name type="scientific">marine sediment metagenome</name>
    <dbReference type="NCBI Taxonomy" id="412755"/>
    <lineage>
        <taxon>unclassified sequences</taxon>
        <taxon>metagenomes</taxon>
        <taxon>ecological metagenomes</taxon>
    </lineage>
</organism>
<gene>
    <name evidence="1" type="ORF">LCGC14_1542340</name>
</gene>
<protein>
    <submittedName>
        <fullName evidence="1">Uncharacterized protein</fullName>
    </submittedName>
</protein>
<accession>A0A0F9L8R9</accession>
<dbReference type="AlphaFoldDB" id="A0A0F9L8R9"/>
<reference evidence="1" key="1">
    <citation type="journal article" date="2015" name="Nature">
        <title>Complex archaea that bridge the gap between prokaryotes and eukaryotes.</title>
        <authorList>
            <person name="Spang A."/>
            <person name="Saw J.H."/>
            <person name="Jorgensen S.L."/>
            <person name="Zaremba-Niedzwiedzka K."/>
            <person name="Martijn J."/>
            <person name="Lind A.E."/>
            <person name="van Eijk R."/>
            <person name="Schleper C."/>
            <person name="Guy L."/>
            <person name="Ettema T.J."/>
        </authorList>
    </citation>
    <scope>NUCLEOTIDE SEQUENCE</scope>
</reference>
<proteinExistence type="predicted"/>
<comment type="caution">
    <text evidence="1">The sequence shown here is derived from an EMBL/GenBank/DDBJ whole genome shotgun (WGS) entry which is preliminary data.</text>
</comment>
<feature type="non-terminal residue" evidence="1">
    <location>
        <position position="85"/>
    </location>
</feature>
<evidence type="ECO:0000313" key="1">
    <source>
        <dbReference type="EMBL" id="KKM60390.1"/>
    </source>
</evidence>